<organism evidence="1 2">
    <name type="scientific">Streblomastix strix</name>
    <dbReference type="NCBI Taxonomy" id="222440"/>
    <lineage>
        <taxon>Eukaryota</taxon>
        <taxon>Metamonada</taxon>
        <taxon>Preaxostyla</taxon>
        <taxon>Oxymonadida</taxon>
        <taxon>Streblomastigidae</taxon>
        <taxon>Streblomastix</taxon>
    </lineage>
</organism>
<dbReference type="AlphaFoldDB" id="A0A5J4WRH1"/>
<proteinExistence type="predicted"/>
<protein>
    <submittedName>
        <fullName evidence="1">Uncharacterized protein</fullName>
    </submittedName>
</protein>
<gene>
    <name evidence="1" type="ORF">EZS28_007088</name>
</gene>
<comment type="caution">
    <text evidence="1">The sequence shown here is derived from an EMBL/GenBank/DDBJ whole genome shotgun (WGS) entry which is preliminary data.</text>
</comment>
<dbReference type="Proteomes" id="UP000324800">
    <property type="component" value="Unassembled WGS sequence"/>
</dbReference>
<reference evidence="1 2" key="1">
    <citation type="submission" date="2019-03" db="EMBL/GenBank/DDBJ databases">
        <title>Single cell metagenomics reveals metabolic interactions within the superorganism composed of flagellate Streblomastix strix and complex community of Bacteroidetes bacteria on its surface.</title>
        <authorList>
            <person name="Treitli S.C."/>
            <person name="Kolisko M."/>
            <person name="Husnik F."/>
            <person name="Keeling P."/>
            <person name="Hampl V."/>
        </authorList>
    </citation>
    <scope>NUCLEOTIDE SEQUENCE [LARGE SCALE GENOMIC DNA]</scope>
    <source>
        <strain evidence="1">ST1C</strain>
    </source>
</reference>
<evidence type="ECO:0000313" key="2">
    <source>
        <dbReference type="Proteomes" id="UP000324800"/>
    </source>
</evidence>
<accession>A0A5J4WRH1</accession>
<dbReference type="EMBL" id="SNRW01001193">
    <property type="protein sequence ID" value="KAA6397383.1"/>
    <property type="molecule type" value="Genomic_DNA"/>
</dbReference>
<sequence length="66" mass="7686">MSRSAPESSSIYTWSELHKYGSKNKSNKFSLNIGENKKRVVTNKTVPWKNRIYGTRREVLDVQVKI</sequence>
<evidence type="ECO:0000313" key="1">
    <source>
        <dbReference type="EMBL" id="KAA6397383.1"/>
    </source>
</evidence>
<name>A0A5J4WRH1_9EUKA</name>